<reference evidence="3 4" key="1">
    <citation type="submission" date="2017-06" db="EMBL/GenBank/DDBJ databases">
        <title>Complete genome sequence of Paenibacillus odorifer CBA7130.</title>
        <authorList>
            <person name="Nam Y.-D."/>
            <person name="Kang J."/>
            <person name="Chung W.-H."/>
        </authorList>
    </citation>
    <scope>NUCLEOTIDE SEQUENCE [LARGE SCALE GENOMIC DNA]</scope>
    <source>
        <strain evidence="3 4">CBA7130</strain>
    </source>
</reference>
<dbReference type="GO" id="GO:0009055">
    <property type="term" value="F:electron transfer activity"/>
    <property type="evidence" value="ECO:0007669"/>
    <property type="project" value="InterPro"/>
</dbReference>
<accession>A0AAD0P0U3</accession>
<evidence type="ECO:0000313" key="3">
    <source>
        <dbReference type="EMBL" id="AWV33177.1"/>
    </source>
</evidence>
<evidence type="ECO:0000256" key="1">
    <source>
        <dbReference type="ARBA" id="ARBA00042002"/>
    </source>
</evidence>
<dbReference type="PANTHER" id="PTHR21294:SF17">
    <property type="entry name" value="PROTEIN FIXA"/>
    <property type="match status" value="1"/>
</dbReference>
<dbReference type="EMBL" id="CP021965">
    <property type="protein sequence ID" value="AWV33177.1"/>
    <property type="molecule type" value="Genomic_DNA"/>
</dbReference>
<dbReference type="Pfam" id="PF01012">
    <property type="entry name" value="ETF"/>
    <property type="match status" value="1"/>
</dbReference>
<dbReference type="InterPro" id="IPR014730">
    <property type="entry name" value="ETF_a/b_N"/>
</dbReference>
<dbReference type="PANTHER" id="PTHR21294">
    <property type="entry name" value="ELECTRON TRANSFER FLAVOPROTEIN BETA-SUBUNIT"/>
    <property type="match status" value="1"/>
</dbReference>
<dbReference type="InterPro" id="IPR014729">
    <property type="entry name" value="Rossmann-like_a/b/a_fold"/>
</dbReference>
<dbReference type="SUPFAM" id="SSF52402">
    <property type="entry name" value="Adenine nucleotide alpha hydrolases-like"/>
    <property type="match status" value="1"/>
</dbReference>
<feature type="domain" description="Electron transfer flavoprotein alpha/beta-subunit N-terminal" evidence="2">
    <location>
        <begin position="84"/>
        <end position="277"/>
    </location>
</feature>
<gene>
    <name evidence="3" type="ORF">CD191_11430</name>
</gene>
<evidence type="ECO:0000313" key="4">
    <source>
        <dbReference type="Proteomes" id="UP000249163"/>
    </source>
</evidence>
<dbReference type="InterPro" id="IPR012255">
    <property type="entry name" value="ETF_b"/>
</dbReference>
<proteinExistence type="predicted"/>
<organism evidence="3 4">
    <name type="scientific">Paenibacillus odorifer</name>
    <dbReference type="NCBI Taxonomy" id="189426"/>
    <lineage>
        <taxon>Bacteria</taxon>
        <taxon>Bacillati</taxon>
        <taxon>Bacillota</taxon>
        <taxon>Bacilli</taxon>
        <taxon>Bacillales</taxon>
        <taxon>Paenibacillaceae</taxon>
        <taxon>Paenibacillus</taxon>
    </lineage>
</organism>
<name>A0AAD0P0U3_9BACL</name>
<dbReference type="AlphaFoldDB" id="A0AAD0P0U3"/>
<dbReference type="Proteomes" id="UP000249163">
    <property type="component" value="Chromosome"/>
</dbReference>
<dbReference type="SMART" id="SM00893">
    <property type="entry name" value="ETF"/>
    <property type="match status" value="1"/>
</dbReference>
<evidence type="ECO:0000259" key="2">
    <source>
        <dbReference type="SMART" id="SM00893"/>
    </source>
</evidence>
<protein>
    <recommendedName>
        <fullName evidence="1">Electron transfer flavoprotein small subunit</fullName>
    </recommendedName>
</protein>
<sequence length="326" mass="35181">MTLLYYNNCSFQLCDDNHIMIIKGNGNLAKNSTFGNILAYVSLVKKAAEYDGGSDILRIVVCLKFIAHVNKNNVRGIDEGRKISATPPPKATFELNYPDRQAIHVALELKNSCNANVTLISMAPPGCKTVLQEFMGYGIDEAVLLSDASFAGSDTLATSLVLARAVEKLGGCDLVLTGSHSTDSDTGQVGPGIGEYLDIPHAINVTRFEDISTDEVLFHRQHDEGVTTRQSCRLPAVLSIGGMTAVSELKPLTIAAKLHARTKDILVWSCHDLGLDPQTVGLAGSATEVVSVYEQHSERKGILLESDECLRVLEPIISKISEVRSG</sequence>
<dbReference type="Gene3D" id="3.40.50.620">
    <property type="entry name" value="HUPs"/>
    <property type="match status" value="1"/>
</dbReference>